<name>A0A0V1CP33_TRIBR</name>
<evidence type="ECO:0000313" key="1">
    <source>
        <dbReference type="EMBL" id="KRY50904.1"/>
    </source>
</evidence>
<sequence>MRLERTDANSADPGGVSAVIHYSQEEIQSILTDGCHTTSDHLDSNINYRGGRMYCDSNPLRLFGHKLVTSTASTECALSPRKGCMATALGMVDLHEEIILRVPYSRILGVHDQLEQYPCLLC</sequence>
<dbReference type="AlphaFoldDB" id="A0A0V1CP33"/>
<dbReference type="EMBL" id="JYDI01000138">
    <property type="protein sequence ID" value="KRY50904.1"/>
    <property type="molecule type" value="Genomic_DNA"/>
</dbReference>
<evidence type="ECO:0000313" key="2">
    <source>
        <dbReference type="Proteomes" id="UP000054653"/>
    </source>
</evidence>
<proteinExistence type="predicted"/>
<accession>A0A0V1CP33</accession>
<keyword evidence="2" id="KW-1185">Reference proteome</keyword>
<organism evidence="1 2">
    <name type="scientific">Trichinella britovi</name>
    <name type="common">Parasitic roundworm</name>
    <dbReference type="NCBI Taxonomy" id="45882"/>
    <lineage>
        <taxon>Eukaryota</taxon>
        <taxon>Metazoa</taxon>
        <taxon>Ecdysozoa</taxon>
        <taxon>Nematoda</taxon>
        <taxon>Enoplea</taxon>
        <taxon>Dorylaimia</taxon>
        <taxon>Trichinellida</taxon>
        <taxon>Trichinellidae</taxon>
        <taxon>Trichinella</taxon>
    </lineage>
</organism>
<reference evidence="1 2" key="1">
    <citation type="submission" date="2015-01" db="EMBL/GenBank/DDBJ databases">
        <title>Evolution of Trichinella species and genotypes.</title>
        <authorList>
            <person name="Korhonen P.K."/>
            <person name="Edoardo P."/>
            <person name="Giuseppe L.R."/>
            <person name="Gasser R.B."/>
        </authorList>
    </citation>
    <scope>NUCLEOTIDE SEQUENCE [LARGE SCALE GENOMIC DNA]</scope>
    <source>
        <strain evidence="1">ISS120</strain>
    </source>
</reference>
<dbReference type="Proteomes" id="UP000054653">
    <property type="component" value="Unassembled WGS sequence"/>
</dbReference>
<comment type="caution">
    <text evidence="1">The sequence shown here is derived from an EMBL/GenBank/DDBJ whole genome shotgun (WGS) entry which is preliminary data.</text>
</comment>
<protein>
    <submittedName>
        <fullName evidence="1">Uncharacterized protein</fullName>
    </submittedName>
</protein>
<gene>
    <name evidence="1" type="ORF">T03_12263</name>
</gene>